<comment type="caution">
    <text evidence="2">The sequence shown here is derived from an EMBL/GenBank/DDBJ whole genome shotgun (WGS) entry which is preliminary data.</text>
</comment>
<keyword evidence="3" id="KW-1185">Reference proteome</keyword>
<dbReference type="EMBL" id="RCHS01000165">
    <property type="protein sequence ID" value="RMX60363.1"/>
    <property type="molecule type" value="Genomic_DNA"/>
</dbReference>
<evidence type="ECO:0000313" key="2">
    <source>
        <dbReference type="EMBL" id="RMX60363.1"/>
    </source>
</evidence>
<sequence>MDCGNNGGPTPGAVDGFGGGGGGSEDIGASGGGGGYSGGVSGTHNQQVGDGGGGSYCSGEGCSSLSGGNICDNGAVQINEWLG</sequence>
<accession>A0A3M6V332</accession>
<feature type="region of interest" description="Disordered" evidence="1">
    <location>
        <begin position="1"/>
        <end position="50"/>
    </location>
</feature>
<proteinExistence type="predicted"/>
<evidence type="ECO:0000313" key="3">
    <source>
        <dbReference type="Proteomes" id="UP000275408"/>
    </source>
</evidence>
<name>A0A3M6V332_POCDA</name>
<reference evidence="2 3" key="1">
    <citation type="journal article" date="2018" name="Sci. Rep.">
        <title>Comparative analysis of the Pocillopora damicornis genome highlights role of immune system in coral evolution.</title>
        <authorList>
            <person name="Cunning R."/>
            <person name="Bay R.A."/>
            <person name="Gillette P."/>
            <person name="Baker A.C."/>
            <person name="Traylor-Knowles N."/>
        </authorList>
    </citation>
    <scope>NUCLEOTIDE SEQUENCE [LARGE SCALE GENOMIC DNA]</scope>
    <source>
        <strain evidence="2">RSMAS</strain>
        <tissue evidence="2">Whole animal</tissue>
    </source>
</reference>
<feature type="compositionally biased region" description="Gly residues" evidence="1">
    <location>
        <begin position="1"/>
        <end position="41"/>
    </location>
</feature>
<dbReference type="Proteomes" id="UP000275408">
    <property type="component" value="Unassembled WGS sequence"/>
</dbReference>
<evidence type="ECO:0000256" key="1">
    <source>
        <dbReference type="SAM" id="MobiDB-lite"/>
    </source>
</evidence>
<gene>
    <name evidence="2" type="ORF">pdam_00024100</name>
</gene>
<organism evidence="2 3">
    <name type="scientific">Pocillopora damicornis</name>
    <name type="common">Cauliflower coral</name>
    <name type="synonym">Millepora damicornis</name>
    <dbReference type="NCBI Taxonomy" id="46731"/>
    <lineage>
        <taxon>Eukaryota</taxon>
        <taxon>Metazoa</taxon>
        <taxon>Cnidaria</taxon>
        <taxon>Anthozoa</taxon>
        <taxon>Hexacorallia</taxon>
        <taxon>Scleractinia</taxon>
        <taxon>Astrocoeniina</taxon>
        <taxon>Pocilloporidae</taxon>
        <taxon>Pocillopora</taxon>
    </lineage>
</organism>
<dbReference type="AlphaFoldDB" id="A0A3M6V332"/>
<protein>
    <submittedName>
        <fullName evidence="2">Uncharacterized protein</fullName>
    </submittedName>
</protein>